<dbReference type="InterPro" id="IPR046328">
    <property type="entry name" value="ETS_fam"/>
</dbReference>
<dbReference type="PANTHER" id="PTHR11849">
    <property type="entry name" value="ETS"/>
    <property type="match status" value="1"/>
</dbReference>
<name>A0AAV7SHQ3_PLEWA</name>
<reference evidence="12" key="1">
    <citation type="journal article" date="2022" name="bioRxiv">
        <title>Sequencing and chromosome-scale assembly of the giantPleurodeles waltlgenome.</title>
        <authorList>
            <person name="Brown T."/>
            <person name="Elewa A."/>
            <person name="Iarovenko S."/>
            <person name="Subramanian E."/>
            <person name="Araus A.J."/>
            <person name="Petzold A."/>
            <person name="Susuki M."/>
            <person name="Suzuki K.-i.T."/>
            <person name="Hayashi T."/>
            <person name="Toyoda A."/>
            <person name="Oliveira C."/>
            <person name="Osipova E."/>
            <person name="Leigh N.D."/>
            <person name="Simon A."/>
            <person name="Yun M.H."/>
        </authorList>
    </citation>
    <scope>NUCLEOTIDE SEQUENCE</scope>
    <source>
        <strain evidence="12">20211129_DDA</strain>
        <tissue evidence="12">Liver</tissue>
    </source>
</reference>
<dbReference type="PRINTS" id="PR00454">
    <property type="entry name" value="ETSDOMAIN"/>
</dbReference>
<evidence type="ECO:0000256" key="6">
    <source>
        <dbReference type="ARBA" id="ARBA00023242"/>
    </source>
</evidence>
<evidence type="ECO:0000256" key="8">
    <source>
        <dbReference type="ARBA" id="ARBA00063209"/>
    </source>
</evidence>
<dbReference type="GO" id="GO:0000981">
    <property type="term" value="F:DNA-binding transcription factor activity, RNA polymerase II-specific"/>
    <property type="evidence" value="ECO:0007669"/>
    <property type="project" value="TreeGrafter"/>
</dbReference>
<dbReference type="InterPro" id="IPR036390">
    <property type="entry name" value="WH_DNA-bd_sf"/>
</dbReference>
<dbReference type="InterPro" id="IPR036388">
    <property type="entry name" value="WH-like_DNA-bd_sf"/>
</dbReference>
<sequence length="252" mass="29308">MSFPDQDTLGQAFQDAFEVLQQQQHSNIGLHYQPVSVSHSEWEKYQSFINSHPQIMTNLSSCSVAPVEEPSDTWRVLPNFPENVYPDGSINRCLQNEQENQGIRTVLTTSIQQKGAKGRKKLRLFEYLHESLHDPCMCHCIQWVDQRNGVFQFISKNKETLAELWGKRKGNRKTMTYQKMARALRNYSRTGEIMKIRKKLTYQFSATVLQRLSPACHLGKEAVCCQYLKMDSEYCTTDSWSADYNYMCDSEY</sequence>
<evidence type="ECO:0000256" key="9">
    <source>
        <dbReference type="ARBA" id="ARBA00074964"/>
    </source>
</evidence>
<dbReference type="InterPro" id="IPR000418">
    <property type="entry name" value="Ets_dom"/>
</dbReference>
<feature type="domain" description="ETS" evidence="11">
    <location>
        <begin position="122"/>
        <end position="205"/>
    </location>
</feature>
<evidence type="ECO:0000313" key="12">
    <source>
        <dbReference type="EMBL" id="KAJ1163541.1"/>
    </source>
</evidence>
<evidence type="ECO:0000256" key="10">
    <source>
        <dbReference type="RuleBase" id="RU004019"/>
    </source>
</evidence>
<comment type="function">
    <text evidence="7">Controls the development of red pulp macrophages required for red blood cells recycling and iron homeostasis. Transcription factor that binds to the PU-box, a purine-rich DNA sequence (5'-GAGGA[AT]-3') that can act as a lymphoid-specific enhancer. Regulates VCAM1 gene expression.</text>
</comment>
<evidence type="ECO:0000256" key="1">
    <source>
        <dbReference type="ARBA" id="ARBA00004123"/>
    </source>
</evidence>
<keyword evidence="3" id="KW-0805">Transcription regulation</keyword>
<gene>
    <name evidence="12" type="ORF">NDU88_003999</name>
</gene>
<evidence type="ECO:0000256" key="5">
    <source>
        <dbReference type="ARBA" id="ARBA00023163"/>
    </source>
</evidence>
<comment type="similarity">
    <text evidence="2 10">Belongs to the ETS family.</text>
</comment>
<evidence type="ECO:0000313" key="13">
    <source>
        <dbReference type="Proteomes" id="UP001066276"/>
    </source>
</evidence>
<dbReference type="PANTHER" id="PTHR11849:SF17">
    <property type="entry name" value="TRANSCRIPTION FACTOR SPI-C"/>
    <property type="match status" value="1"/>
</dbReference>
<keyword evidence="4 10" id="KW-0238">DNA-binding</keyword>
<proteinExistence type="inferred from homology"/>
<dbReference type="FunFam" id="1.10.10.10:FF:000335">
    <property type="entry name" value="Spi-C transcription factor"/>
    <property type="match status" value="1"/>
</dbReference>
<organism evidence="12 13">
    <name type="scientific">Pleurodeles waltl</name>
    <name type="common">Iberian ribbed newt</name>
    <dbReference type="NCBI Taxonomy" id="8319"/>
    <lineage>
        <taxon>Eukaryota</taxon>
        <taxon>Metazoa</taxon>
        <taxon>Chordata</taxon>
        <taxon>Craniata</taxon>
        <taxon>Vertebrata</taxon>
        <taxon>Euteleostomi</taxon>
        <taxon>Amphibia</taxon>
        <taxon>Batrachia</taxon>
        <taxon>Caudata</taxon>
        <taxon>Salamandroidea</taxon>
        <taxon>Salamandridae</taxon>
        <taxon>Pleurodelinae</taxon>
        <taxon>Pleurodeles</taxon>
    </lineage>
</organism>
<dbReference type="EMBL" id="JANPWB010000008">
    <property type="protein sequence ID" value="KAJ1163541.1"/>
    <property type="molecule type" value="Genomic_DNA"/>
</dbReference>
<dbReference type="GO" id="GO:0043565">
    <property type="term" value="F:sequence-specific DNA binding"/>
    <property type="evidence" value="ECO:0007669"/>
    <property type="project" value="InterPro"/>
</dbReference>
<dbReference type="GO" id="GO:0005634">
    <property type="term" value="C:nucleus"/>
    <property type="evidence" value="ECO:0007669"/>
    <property type="project" value="UniProtKB-SubCell"/>
</dbReference>
<evidence type="ECO:0000259" key="11">
    <source>
        <dbReference type="PROSITE" id="PS50061"/>
    </source>
</evidence>
<dbReference type="GO" id="GO:0030154">
    <property type="term" value="P:cell differentiation"/>
    <property type="evidence" value="ECO:0007669"/>
    <property type="project" value="TreeGrafter"/>
</dbReference>
<evidence type="ECO:0000256" key="2">
    <source>
        <dbReference type="ARBA" id="ARBA00005562"/>
    </source>
</evidence>
<keyword evidence="13" id="KW-1185">Reference proteome</keyword>
<accession>A0AAV7SHQ3</accession>
<dbReference type="PROSITE" id="PS00346">
    <property type="entry name" value="ETS_DOMAIN_2"/>
    <property type="match status" value="1"/>
</dbReference>
<dbReference type="AlphaFoldDB" id="A0AAV7SHQ3"/>
<dbReference type="SMART" id="SM00413">
    <property type="entry name" value="ETS"/>
    <property type="match status" value="1"/>
</dbReference>
<keyword evidence="6 10" id="KW-0539">Nucleus</keyword>
<dbReference type="Proteomes" id="UP001066276">
    <property type="component" value="Chromosome 4_2"/>
</dbReference>
<dbReference type="PROSITE" id="PS50061">
    <property type="entry name" value="ETS_DOMAIN_3"/>
    <property type="match status" value="1"/>
</dbReference>
<comment type="subunit">
    <text evidence="8">Binds DNA as a monomer.</text>
</comment>
<dbReference type="Pfam" id="PF00178">
    <property type="entry name" value="Ets"/>
    <property type="match status" value="1"/>
</dbReference>
<comment type="caution">
    <text evidence="12">The sequence shown here is derived from an EMBL/GenBank/DDBJ whole genome shotgun (WGS) entry which is preliminary data.</text>
</comment>
<keyword evidence="5" id="KW-0804">Transcription</keyword>
<evidence type="ECO:0000256" key="3">
    <source>
        <dbReference type="ARBA" id="ARBA00023015"/>
    </source>
</evidence>
<evidence type="ECO:0000256" key="4">
    <source>
        <dbReference type="ARBA" id="ARBA00023125"/>
    </source>
</evidence>
<protein>
    <recommendedName>
        <fullName evidence="9">Transcription factor Spi-C</fullName>
    </recommendedName>
</protein>
<dbReference type="Gene3D" id="1.10.10.10">
    <property type="entry name" value="Winged helix-like DNA-binding domain superfamily/Winged helix DNA-binding domain"/>
    <property type="match status" value="1"/>
</dbReference>
<comment type="subcellular location">
    <subcellularLocation>
        <location evidence="1 10">Nucleus</location>
    </subcellularLocation>
</comment>
<dbReference type="SUPFAM" id="SSF46785">
    <property type="entry name" value="Winged helix' DNA-binding domain"/>
    <property type="match status" value="1"/>
</dbReference>
<evidence type="ECO:0000256" key="7">
    <source>
        <dbReference type="ARBA" id="ARBA00055710"/>
    </source>
</evidence>